<dbReference type="PROSITE" id="PS51352">
    <property type="entry name" value="THIOREDOXIN_2"/>
    <property type="match status" value="1"/>
</dbReference>
<evidence type="ECO:0000259" key="2">
    <source>
        <dbReference type="PROSITE" id="PS51352"/>
    </source>
</evidence>
<keyword evidence="1" id="KW-0472">Membrane</keyword>
<comment type="caution">
    <text evidence="3">The sequence shown here is derived from an EMBL/GenBank/DDBJ whole genome shotgun (WGS) entry which is preliminary data.</text>
</comment>
<proteinExistence type="predicted"/>
<dbReference type="RefSeq" id="WP_216062677.1">
    <property type="nucleotide sequence ID" value="NZ_JAHKPP010000005.1"/>
</dbReference>
<dbReference type="AlphaFoldDB" id="A0AAW7XA44"/>
<keyword evidence="1" id="KW-1133">Transmembrane helix</keyword>
<feature type="domain" description="Thioredoxin" evidence="2">
    <location>
        <begin position="40"/>
        <end position="161"/>
    </location>
</feature>
<reference evidence="3" key="1">
    <citation type="submission" date="2023-07" db="EMBL/GenBank/DDBJ databases">
        <title>Genome content predicts the carbon catabolic preferences of heterotrophic bacteria.</title>
        <authorList>
            <person name="Gralka M."/>
        </authorList>
    </citation>
    <scope>NUCLEOTIDE SEQUENCE</scope>
    <source>
        <strain evidence="3">I3M17_2</strain>
    </source>
</reference>
<dbReference type="Pfam" id="PF20029">
    <property type="entry name" value="DUF6436"/>
    <property type="match status" value="1"/>
</dbReference>
<feature type="transmembrane region" description="Helical" evidence="1">
    <location>
        <begin position="12"/>
        <end position="30"/>
    </location>
</feature>
<keyword evidence="1" id="KW-0812">Transmembrane</keyword>
<accession>A0AAW7XA44</accession>
<organism evidence="3 4">
    <name type="scientific">Saccharophagus degradans</name>
    <dbReference type="NCBI Taxonomy" id="86304"/>
    <lineage>
        <taxon>Bacteria</taxon>
        <taxon>Pseudomonadati</taxon>
        <taxon>Pseudomonadota</taxon>
        <taxon>Gammaproteobacteria</taxon>
        <taxon>Cellvibrionales</taxon>
        <taxon>Cellvibrionaceae</taxon>
        <taxon>Saccharophagus</taxon>
    </lineage>
</organism>
<gene>
    <name evidence="3" type="ORF">Q4521_17495</name>
</gene>
<protein>
    <submittedName>
        <fullName evidence="3">DUF6436 domain-containing protein</fullName>
    </submittedName>
</protein>
<dbReference type="Proteomes" id="UP001169760">
    <property type="component" value="Unassembled WGS sequence"/>
</dbReference>
<evidence type="ECO:0000313" key="4">
    <source>
        <dbReference type="Proteomes" id="UP001169760"/>
    </source>
</evidence>
<dbReference type="InterPro" id="IPR013766">
    <property type="entry name" value="Thioredoxin_domain"/>
</dbReference>
<name>A0AAW7XA44_9GAMM</name>
<sequence length="193" mass="21747">MADEKKKDQVFWVMVFLGILGLLTCVFPIVRYKFIHHVSYPITQATYDISEPERFQLSPIDKPTLVHFYDDACLCTIYSKPHVADLAKKLPDVEHVYINTRQDRSSHSPVIQRLLDKLPASPAVALWDKDGGIRYFGAYSDGSTCGTGNDMVLATLDSLEKGDDVYWLQQEYLGCVCPWPKQEAAPEVNSSDG</sequence>
<evidence type="ECO:0000313" key="3">
    <source>
        <dbReference type="EMBL" id="MDO6424284.1"/>
    </source>
</evidence>
<dbReference type="EMBL" id="JAUOPB010000013">
    <property type="protein sequence ID" value="MDO6424284.1"/>
    <property type="molecule type" value="Genomic_DNA"/>
</dbReference>
<evidence type="ECO:0000256" key="1">
    <source>
        <dbReference type="SAM" id="Phobius"/>
    </source>
</evidence>
<dbReference type="InterPro" id="IPR045494">
    <property type="entry name" value="DUF6436"/>
</dbReference>